<evidence type="ECO:0000313" key="22">
    <source>
        <dbReference type="Proteomes" id="UP001501176"/>
    </source>
</evidence>
<evidence type="ECO:0000256" key="11">
    <source>
        <dbReference type="ARBA" id="ARBA00022857"/>
    </source>
</evidence>
<dbReference type="HAMAP" id="MF_00037">
    <property type="entry name" value="MurB"/>
    <property type="match status" value="1"/>
</dbReference>
<comment type="caution">
    <text evidence="21">The sequence shown here is derived from an EMBL/GenBank/DDBJ whole genome shotgun (WGS) entry which is preliminary data.</text>
</comment>
<organism evidence="21 22">
    <name type="scientific">Castellaniella daejeonensis</name>
    <dbReference type="NCBI Taxonomy" id="659013"/>
    <lineage>
        <taxon>Bacteria</taxon>
        <taxon>Pseudomonadati</taxon>
        <taxon>Pseudomonadota</taxon>
        <taxon>Betaproteobacteria</taxon>
        <taxon>Burkholderiales</taxon>
        <taxon>Alcaligenaceae</taxon>
        <taxon>Castellaniella</taxon>
    </lineage>
</organism>
<evidence type="ECO:0000256" key="18">
    <source>
        <dbReference type="ARBA" id="ARBA00048914"/>
    </source>
</evidence>
<dbReference type="InterPro" id="IPR011601">
    <property type="entry name" value="MurB_C"/>
</dbReference>
<keyword evidence="11 19" id="KW-0521">NADP</keyword>
<keyword evidence="10 19" id="KW-0274">FAD</keyword>
<evidence type="ECO:0000256" key="19">
    <source>
        <dbReference type="HAMAP-Rule" id="MF_00037"/>
    </source>
</evidence>
<gene>
    <name evidence="19 21" type="primary">murB</name>
    <name evidence="21" type="ORF">GCM10009125_28500</name>
</gene>
<dbReference type="InterPro" id="IPR036318">
    <property type="entry name" value="FAD-bd_PCMH-like_sf"/>
</dbReference>
<dbReference type="PANTHER" id="PTHR21071">
    <property type="entry name" value="UDP-N-ACETYLENOLPYRUVOYLGLUCOSAMINE REDUCTASE"/>
    <property type="match status" value="1"/>
</dbReference>
<dbReference type="InterPro" id="IPR016166">
    <property type="entry name" value="FAD-bd_PCMH"/>
</dbReference>
<evidence type="ECO:0000256" key="3">
    <source>
        <dbReference type="ARBA" id="ARBA00004496"/>
    </source>
</evidence>
<evidence type="ECO:0000256" key="7">
    <source>
        <dbReference type="ARBA" id="ARBA00022490"/>
    </source>
</evidence>
<dbReference type="EC" id="1.3.1.98" evidence="5 19"/>
<feature type="active site" evidence="19">
    <location>
        <position position="342"/>
    </location>
</feature>
<evidence type="ECO:0000256" key="14">
    <source>
        <dbReference type="ARBA" id="ARBA00023002"/>
    </source>
</evidence>
<comment type="similarity">
    <text evidence="19">Belongs to the MurB family.</text>
</comment>
<dbReference type="RefSeq" id="WP_343822141.1">
    <property type="nucleotide sequence ID" value="NZ_BAAAFN010000020.1"/>
</dbReference>
<feature type="active site" evidence="19">
    <location>
        <position position="167"/>
    </location>
</feature>
<dbReference type="NCBIfam" id="NF010478">
    <property type="entry name" value="PRK13903.1"/>
    <property type="match status" value="1"/>
</dbReference>
<feature type="active site" description="Proton donor" evidence="19">
    <location>
        <position position="246"/>
    </location>
</feature>
<comment type="subcellular location">
    <subcellularLocation>
        <location evidence="3 19">Cytoplasm</location>
    </subcellularLocation>
</comment>
<keyword evidence="8 19" id="KW-0132">Cell division</keyword>
<evidence type="ECO:0000256" key="13">
    <source>
        <dbReference type="ARBA" id="ARBA00022984"/>
    </source>
</evidence>
<keyword evidence="7 19" id="KW-0963">Cytoplasm</keyword>
<evidence type="ECO:0000256" key="10">
    <source>
        <dbReference type="ARBA" id="ARBA00022827"/>
    </source>
</evidence>
<protein>
    <recommendedName>
        <fullName evidence="6 19">UDP-N-acetylenolpyruvoylglucosamine reductase</fullName>
        <ecNumber evidence="5 19">1.3.1.98</ecNumber>
    </recommendedName>
    <alternativeName>
        <fullName evidence="17 19">UDP-N-acetylmuramate dehydrogenase</fullName>
    </alternativeName>
</protein>
<evidence type="ECO:0000256" key="4">
    <source>
        <dbReference type="ARBA" id="ARBA00004752"/>
    </source>
</evidence>
<keyword evidence="14 19" id="KW-0560">Oxidoreductase</keyword>
<evidence type="ECO:0000256" key="12">
    <source>
        <dbReference type="ARBA" id="ARBA00022960"/>
    </source>
</evidence>
<name>A0ABP3DSD6_9BURK</name>
<dbReference type="Gene3D" id="3.30.465.10">
    <property type="match status" value="1"/>
</dbReference>
<evidence type="ECO:0000256" key="1">
    <source>
        <dbReference type="ARBA" id="ARBA00001974"/>
    </source>
</evidence>
<keyword evidence="22" id="KW-1185">Reference proteome</keyword>
<comment type="catalytic activity">
    <reaction evidence="18 19">
        <text>UDP-N-acetyl-alpha-D-muramate + NADP(+) = UDP-N-acetyl-3-O-(1-carboxyvinyl)-alpha-D-glucosamine + NADPH + H(+)</text>
        <dbReference type="Rhea" id="RHEA:12248"/>
        <dbReference type="ChEBI" id="CHEBI:15378"/>
        <dbReference type="ChEBI" id="CHEBI:57783"/>
        <dbReference type="ChEBI" id="CHEBI:58349"/>
        <dbReference type="ChEBI" id="CHEBI:68483"/>
        <dbReference type="ChEBI" id="CHEBI:70757"/>
        <dbReference type="EC" id="1.3.1.98"/>
    </reaction>
</comment>
<keyword evidence="13 19" id="KW-0573">Peptidoglycan synthesis</keyword>
<dbReference type="InterPro" id="IPR036635">
    <property type="entry name" value="MurB_C_sf"/>
</dbReference>
<evidence type="ECO:0000259" key="20">
    <source>
        <dbReference type="PROSITE" id="PS51387"/>
    </source>
</evidence>
<evidence type="ECO:0000256" key="9">
    <source>
        <dbReference type="ARBA" id="ARBA00022630"/>
    </source>
</evidence>
<keyword evidence="16 19" id="KW-0961">Cell wall biogenesis/degradation</keyword>
<dbReference type="PANTHER" id="PTHR21071:SF4">
    <property type="entry name" value="UDP-N-ACETYLENOLPYRUVOYLGLUCOSAMINE REDUCTASE"/>
    <property type="match status" value="1"/>
</dbReference>
<dbReference type="Gene3D" id="3.30.43.10">
    <property type="entry name" value="Uridine Diphospho-n-acetylenolpyruvylglucosamine Reductase, domain 2"/>
    <property type="match status" value="1"/>
</dbReference>
<evidence type="ECO:0000256" key="16">
    <source>
        <dbReference type="ARBA" id="ARBA00023316"/>
    </source>
</evidence>
<keyword evidence="9 19" id="KW-0285">Flavoprotein</keyword>
<evidence type="ECO:0000256" key="15">
    <source>
        <dbReference type="ARBA" id="ARBA00023306"/>
    </source>
</evidence>
<dbReference type="NCBIfam" id="NF000755">
    <property type="entry name" value="PRK00046.1"/>
    <property type="match status" value="1"/>
</dbReference>
<evidence type="ECO:0000256" key="8">
    <source>
        <dbReference type="ARBA" id="ARBA00022618"/>
    </source>
</evidence>
<feature type="domain" description="FAD-binding PCMH-type" evidence="20">
    <location>
        <begin position="14"/>
        <end position="191"/>
    </location>
</feature>
<comment type="function">
    <text evidence="2 19">Cell wall formation.</text>
</comment>
<keyword evidence="12 19" id="KW-0133">Cell shape</keyword>
<dbReference type="InterPro" id="IPR006094">
    <property type="entry name" value="Oxid_FAD_bind_N"/>
</dbReference>
<dbReference type="Pfam" id="PF01565">
    <property type="entry name" value="FAD_binding_4"/>
    <property type="match status" value="1"/>
</dbReference>
<dbReference type="InterPro" id="IPR003170">
    <property type="entry name" value="MurB"/>
</dbReference>
<dbReference type="SUPFAM" id="SSF56176">
    <property type="entry name" value="FAD-binding/transporter-associated domain-like"/>
    <property type="match status" value="1"/>
</dbReference>
<evidence type="ECO:0000256" key="5">
    <source>
        <dbReference type="ARBA" id="ARBA00012518"/>
    </source>
</evidence>
<comment type="cofactor">
    <cofactor evidence="1 19">
        <name>FAD</name>
        <dbReference type="ChEBI" id="CHEBI:57692"/>
    </cofactor>
</comment>
<dbReference type="InterPro" id="IPR016167">
    <property type="entry name" value="FAD-bd_PCMH_sub1"/>
</dbReference>
<dbReference type="Gene3D" id="3.90.78.10">
    <property type="entry name" value="UDP-N-acetylenolpyruvoylglucosamine reductase, C-terminal domain"/>
    <property type="match status" value="1"/>
</dbReference>
<dbReference type="Pfam" id="PF02873">
    <property type="entry name" value="MurB_C"/>
    <property type="match status" value="1"/>
</dbReference>
<evidence type="ECO:0000256" key="6">
    <source>
        <dbReference type="ARBA" id="ARBA00015188"/>
    </source>
</evidence>
<reference evidence="22" key="1">
    <citation type="journal article" date="2019" name="Int. J. Syst. Evol. Microbiol.">
        <title>The Global Catalogue of Microorganisms (GCM) 10K type strain sequencing project: providing services to taxonomists for standard genome sequencing and annotation.</title>
        <authorList>
            <consortium name="The Broad Institute Genomics Platform"/>
            <consortium name="The Broad Institute Genome Sequencing Center for Infectious Disease"/>
            <person name="Wu L."/>
            <person name="Ma J."/>
        </authorList>
    </citation>
    <scope>NUCLEOTIDE SEQUENCE [LARGE SCALE GENOMIC DNA]</scope>
    <source>
        <strain evidence="22">JCM 16240</strain>
    </source>
</reference>
<keyword evidence="15 19" id="KW-0131">Cell cycle</keyword>
<proteinExistence type="inferred from homology"/>
<dbReference type="EMBL" id="BAAAFN010000020">
    <property type="protein sequence ID" value="GAA0237939.1"/>
    <property type="molecule type" value="Genomic_DNA"/>
</dbReference>
<evidence type="ECO:0000256" key="2">
    <source>
        <dbReference type="ARBA" id="ARBA00003921"/>
    </source>
</evidence>
<sequence>MPLVFSDQDLQTHNTLGLPARAAVATLDDESAIPDLCEALSSGRETDAPLFVLGGGSNLVVAARPRRRVLRVALRGIRLWRETTTHWFVEAAAGEPWHGFVDHCLSQGWPGLENLALIPGTVGAAPVQNIGAYGLELDQRLHSVVAWDLRAGRERELRADECGFAYRDSLFKRDGAGRWLIVRVRFALPKAWAPRLDYPDLRDYPGLGSPTGGAGEIPSPRSIFDAVCDIRRRKLPDPAVQGNAGSFFKNPVIDAGQADRLRHRYPDLKAYPQADGRVKLAAGWLIEQAGWKGRRLGPVGMHERQALVLVNHGGAQSADVLALARAVRADVQARFGVDLEQEPVVLD</sequence>
<evidence type="ECO:0000313" key="21">
    <source>
        <dbReference type="EMBL" id="GAA0237939.1"/>
    </source>
</evidence>
<dbReference type="SUPFAM" id="SSF56194">
    <property type="entry name" value="Uridine diphospho-N-Acetylenolpyruvylglucosamine reductase, MurB, C-terminal domain"/>
    <property type="match status" value="1"/>
</dbReference>
<comment type="pathway">
    <text evidence="4 19">Cell wall biogenesis; peptidoglycan biosynthesis.</text>
</comment>
<dbReference type="NCBIfam" id="TIGR00179">
    <property type="entry name" value="murB"/>
    <property type="match status" value="1"/>
</dbReference>
<accession>A0ABP3DSD6</accession>
<evidence type="ECO:0000256" key="17">
    <source>
        <dbReference type="ARBA" id="ARBA00031026"/>
    </source>
</evidence>
<dbReference type="PROSITE" id="PS51387">
    <property type="entry name" value="FAD_PCMH"/>
    <property type="match status" value="1"/>
</dbReference>
<dbReference type="InterPro" id="IPR016169">
    <property type="entry name" value="FAD-bd_PCMH_sub2"/>
</dbReference>
<dbReference type="Proteomes" id="UP001501176">
    <property type="component" value="Unassembled WGS sequence"/>
</dbReference>